<organism evidence="11 12">
    <name type="scientific">Hymenobacter busanensis</name>
    <dbReference type="NCBI Taxonomy" id="2607656"/>
    <lineage>
        <taxon>Bacteria</taxon>
        <taxon>Pseudomonadati</taxon>
        <taxon>Bacteroidota</taxon>
        <taxon>Cytophagia</taxon>
        <taxon>Cytophagales</taxon>
        <taxon>Hymenobacteraceae</taxon>
        <taxon>Hymenobacter</taxon>
    </lineage>
</organism>
<dbReference type="InterPro" id="IPR005841">
    <property type="entry name" value="Alpha-D-phosphohexomutase_SF"/>
</dbReference>
<evidence type="ECO:0000259" key="10">
    <source>
        <dbReference type="Pfam" id="PF02880"/>
    </source>
</evidence>
<dbReference type="Pfam" id="PF02879">
    <property type="entry name" value="PGM_PMM_II"/>
    <property type="match status" value="1"/>
</dbReference>
<proteinExistence type="inferred from homology"/>
<accession>A0A7L4ZSS4</accession>
<dbReference type="PROSITE" id="PS00710">
    <property type="entry name" value="PGM_PMM"/>
    <property type="match status" value="1"/>
</dbReference>
<feature type="domain" description="Alpha-D-phosphohexomutase alpha/beta/alpha" evidence="8">
    <location>
        <begin position="48"/>
        <end position="186"/>
    </location>
</feature>
<dbReference type="GO" id="GO:0008973">
    <property type="term" value="F:phosphopentomutase activity"/>
    <property type="evidence" value="ECO:0007669"/>
    <property type="project" value="TreeGrafter"/>
</dbReference>
<dbReference type="GO" id="GO:0006166">
    <property type="term" value="P:purine ribonucleoside salvage"/>
    <property type="evidence" value="ECO:0007669"/>
    <property type="project" value="TreeGrafter"/>
</dbReference>
<dbReference type="InterPro" id="IPR016055">
    <property type="entry name" value="A-D-PHexomutase_a/b/a-I/II/III"/>
</dbReference>
<dbReference type="InterPro" id="IPR016066">
    <property type="entry name" value="A-D-PHexomutase_CS"/>
</dbReference>
<dbReference type="InterPro" id="IPR005845">
    <property type="entry name" value="A-D-PHexomutase_a/b/a-II"/>
</dbReference>
<feature type="domain" description="Alpha-D-phosphohexomutase alpha/beta/alpha" evidence="9">
    <location>
        <begin position="209"/>
        <end position="312"/>
    </location>
</feature>
<evidence type="ECO:0000259" key="9">
    <source>
        <dbReference type="Pfam" id="PF02879"/>
    </source>
</evidence>
<protein>
    <submittedName>
        <fullName evidence="11">Phospho-sugar mutase</fullName>
    </submittedName>
</protein>
<dbReference type="SUPFAM" id="SSF55957">
    <property type="entry name" value="Phosphoglucomutase, C-terminal domain"/>
    <property type="match status" value="1"/>
</dbReference>
<evidence type="ECO:0000256" key="7">
    <source>
        <dbReference type="RuleBase" id="RU004326"/>
    </source>
</evidence>
<comment type="cofactor">
    <cofactor evidence="1">
        <name>Mg(2+)</name>
        <dbReference type="ChEBI" id="CHEBI:18420"/>
    </cofactor>
</comment>
<evidence type="ECO:0000256" key="1">
    <source>
        <dbReference type="ARBA" id="ARBA00001946"/>
    </source>
</evidence>
<dbReference type="Pfam" id="PF02878">
    <property type="entry name" value="PGM_PMM_I"/>
    <property type="match status" value="1"/>
</dbReference>
<dbReference type="CDD" id="cd05799">
    <property type="entry name" value="PGM2"/>
    <property type="match status" value="1"/>
</dbReference>
<keyword evidence="6" id="KW-0413">Isomerase</keyword>
<evidence type="ECO:0000256" key="2">
    <source>
        <dbReference type="ARBA" id="ARBA00010231"/>
    </source>
</evidence>
<keyword evidence="5 7" id="KW-0460">Magnesium</keyword>
<comment type="caution">
    <text evidence="11">The sequence shown here is derived from an EMBL/GenBank/DDBJ whole genome shotgun (WGS) entry which is preliminary data.</text>
</comment>
<comment type="similarity">
    <text evidence="2 7">Belongs to the phosphohexose mutase family.</text>
</comment>
<dbReference type="GO" id="GO:0005975">
    <property type="term" value="P:carbohydrate metabolic process"/>
    <property type="evidence" value="ECO:0007669"/>
    <property type="project" value="InterPro"/>
</dbReference>
<keyword evidence="4 7" id="KW-0479">Metal-binding</keyword>
<dbReference type="PANTHER" id="PTHR45745:SF1">
    <property type="entry name" value="PHOSPHOGLUCOMUTASE 2B-RELATED"/>
    <property type="match status" value="1"/>
</dbReference>
<evidence type="ECO:0000256" key="4">
    <source>
        <dbReference type="ARBA" id="ARBA00022723"/>
    </source>
</evidence>
<dbReference type="Gene3D" id="3.30.310.50">
    <property type="entry name" value="Alpha-D-phosphohexomutase, C-terminal domain"/>
    <property type="match status" value="1"/>
</dbReference>
<evidence type="ECO:0000313" key="12">
    <source>
        <dbReference type="Proteomes" id="UP000326380"/>
    </source>
</evidence>
<dbReference type="InterPro" id="IPR036900">
    <property type="entry name" value="A-D-PHexomutase_C_sf"/>
</dbReference>
<keyword evidence="3" id="KW-0597">Phosphoprotein</keyword>
<dbReference type="EMBL" id="VTWU01000007">
    <property type="protein sequence ID" value="KAA9327150.1"/>
    <property type="molecule type" value="Genomic_DNA"/>
</dbReference>
<dbReference type="Proteomes" id="UP000326380">
    <property type="component" value="Unassembled WGS sequence"/>
</dbReference>
<reference evidence="11 12" key="1">
    <citation type="submission" date="2019-09" db="EMBL/GenBank/DDBJ databases">
        <title>Genome sequence of Hymenobacter sp. M3.</title>
        <authorList>
            <person name="Srinivasan S."/>
        </authorList>
    </citation>
    <scope>NUCLEOTIDE SEQUENCE [LARGE SCALE GENOMIC DNA]</scope>
    <source>
        <strain evidence="11 12">M3</strain>
    </source>
</reference>
<dbReference type="Pfam" id="PF02880">
    <property type="entry name" value="PGM_PMM_III"/>
    <property type="match status" value="1"/>
</dbReference>
<keyword evidence="12" id="KW-1185">Reference proteome</keyword>
<name>A0A7L4ZSS4_9BACT</name>
<dbReference type="RefSeq" id="WP_151080380.1">
    <property type="nucleotide sequence ID" value="NZ_CP047647.1"/>
</dbReference>
<dbReference type="GO" id="GO:0000287">
    <property type="term" value="F:magnesium ion binding"/>
    <property type="evidence" value="ECO:0007669"/>
    <property type="project" value="InterPro"/>
</dbReference>
<feature type="domain" description="Alpha-D-phosphohexomutase alpha/beta/alpha" evidence="10">
    <location>
        <begin position="324"/>
        <end position="449"/>
    </location>
</feature>
<evidence type="ECO:0000313" key="11">
    <source>
        <dbReference type="EMBL" id="KAA9327150.1"/>
    </source>
</evidence>
<dbReference type="PRINTS" id="PR00509">
    <property type="entry name" value="PGMPMM"/>
</dbReference>
<dbReference type="PANTHER" id="PTHR45745">
    <property type="entry name" value="PHOSPHOMANNOMUTASE 45A"/>
    <property type="match status" value="1"/>
</dbReference>
<dbReference type="AlphaFoldDB" id="A0A7L4ZSS4"/>
<dbReference type="InterPro" id="IPR005844">
    <property type="entry name" value="A-D-PHexomutase_a/b/a-I"/>
</dbReference>
<evidence type="ECO:0000256" key="5">
    <source>
        <dbReference type="ARBA" id="ARBA00022842"/>
    </source>
</evidence>
<sequence length="583" mass="64568">MSFPDHVQQKINTWLSGNYDDASKAEIRRLQEAGDTEALNDAFYRDLEFGTGGLRGVMGVGSNRMNRYTLGMATQGLCNYLLKSFPGQEIKVAVAHDSRLNSRLFAETAAGIFSANGITVYLFEALRPTPELSYTIRHLGCQSGVVVTASHNPKEYNGYKVYWNDGAQVVAPHDKNIIREVNAIQSVDAVKFEADPSRIHLIGQEIDEAYLSEVQQLSINPAAIRRQHDLKIVYTPLHGTGITMVPKALARFGFDNIHIVQEQATPDGNFPTVKSPNPEEKVAMQMALDQAKQLDADLVIATDPDADRVGIGVKNTQGEWVLVNGNQTAALLTHYLVSARQQAGQLNKEKDYIVYTIVTSDVLGDVARHYGIRSFQTLTGFKYIAGIIRDLEAQNNGQHYIGGGEESYGFMIGSFVRDKDAVSACCLIAEMAAVAKDQGRTLYEEMVQMYRTYGLYKEDLISLTKKGQRGAEEIQEMMAQLRQNPPATLGGSPVVQLLDYQQQVARDLRTGQQTPLDHEKSNVLQFLTADGSKVSARPSGTEPKIKFYFSLKQPDFGNGQSFEQAQAQLDGRIQQIIREMQLA</sequence>
<dbReference type="SUPFAM" id="SSF53738">
    <property type="entry name" value="Phosphoglucomutase, first 3 domains"/>
    <property type="match status" value="3"/>
</dbReference>
<evidence type="ECO:0000256" key="3">
    <source>
        <dbReference type="ARBA" id="ARBA00022553"/>
    </source>
</evidence>
<gene>
    <name evidence="11" type="ORF">F0P96_18105</name>
</gene>
<dbReference type="Gene3D" id="3.40.120.10">
    <property type="entry name" value="Alpha-D-Glucose-1,6-Bisphosphate, subunit A, domain 3"/>
    <property type="match status" value="3"/>
</dbReference>
<evidence type="ECO:0000256" key="6">
    <source>
        <dbReference type="ARBA" id="ARBA00023235"/>
    </source>
</evidence>
<evidence type="ECO:0000259" key="8">
    <source>
        <dbReference type="Pfam" id="PF02878"/>
    </source>
</evidence>
<dbReference type="InterPro" id="IPR005846">
    <property type="entry name" value="A-D-PHexomutase_a/b/a-III"/>
</dbReference>